<dbReference type="InterPro" id="IPR036291">
    <property type="entry name" value="NAD(P)-bd_dom_sf"/>
</dbReference>
<dbReference type="STRING" id="2325.TKV_c17820"/>
<proteinExistence type="predicted"/>
<evidence type="ECO:0000313" key="2">
    <source>
        <dbReference type="EMBL" id="AIS52933.1"/>
    </source>
</evidence>
<dbReference type="InterPro" id="IPR052515">
    <property type="entry name" value="Gfo/Idh/MocA_Oxidoreductase"/>
</dbReference>
<dbReference type="GO" id="GO:0000166">
    <property type="term" value="F:nucleotide binding"/>
    <property type="evidence" value="ECO:0007669"/>
    <property type="project" value="InterPro"/>
</dbReference>
<dbReference type="SUPFAM" id="SSF51735">
    <property type="entry name" value="NAD(P)-binding Rossmann-fold domains"/>
    <property type="match status" value="2"/>
</dbReference>
<evidence type="ECO:0000313" key="3">
    <source>
        <dbReference type="Proteomes" id="UP000029669"/>
    </source>
</evidence>
<sequence>MVEAYKKTGKKLTIGYQNRFRPDSQYLHKVCQNGELGEIYFAKAHAIRRLEIVAISDPDIEAAKRLAEKYNIPHVYTDYEEMFEKEKLDLISVCTPNYLHAPISIKAMEKGIHVHCEKPITLNAKEAYEVIESKNKYKRKFMIGLNNRFTNESF</sequence>
<dbReference type="KEGG" id="tki:TKV_c17820"/>
<dbReference type="InterPro" id="IPR000683">
    <property type="entry name" value="Gfo/Idh/MocA-like_OxRdtase_N"/>
</dbReference>
<reference evidence="3" key="1">
    <citation type="journal article" date="2015" name="Genome Announc.">
        <title>Whole-Genome Sequences of 80 Environmental and Clinical Isolates of Burkholderia pseudomallei.</title>
        <authorList>
            <person name="Johnson S.L."/>
            <person name="Baker A.L."/>
            <person name="Chain P.S."/>
            <person name="Currie B.J."/>
            <person name="Daligault H.E."/>
            <person name="Davenport K.W."/>
            <person name="Davis C.B."/>
            <person name="Inglis T.J."/>
            <person name="Kaestli M."/>
            <person name="Koren S."/>
            <person name="Mayo M."/>
            <person name="Merritt A.J."/>
            <person name="Price E.P."/>
            <person name="Sarovich D.S."/>
            <person name="Warner J."/>
            <person name="Rosovitz M.J."/>
        </authorList>
    </citation>
    <scope>NUCLEOTIDE SEQUENCE [LARGE SCALE GENOMIC DNA]</scope>
    <source>
        <strain evidence="3">DSM 2030</strain>
    </source>
</reference>
<dbReference type="eggNOG" id="COG0673">
    <property type="taxonomic scope" value="Bacteria"/>
</dbReference>
<name>A0A097ASZ5_THEKI</name>
<dbReference type="Pfam" id="PF01408">
    <property type="entry name" value="GFO_IDH_MocA"/>
    <property type="match status" value="1"/>
</dbReference>
<dbReference type="AlphaFoldDB" id="A0A097ASZ5"/>
<keyword evidence="3" id="KW-1185">Reference proteome</keyword>
<organism evidence="2 3">
    <name type="scientific">Thermoanaerobacter kivui</name>
    <name type="common">Acetogenium kivui</name>
    <dbReference type="NCBI Taxonomy" id="2325"/>
    <lineage>
        <taxon>Bacteria</taxon>
        <taxon>Bacillati</taxon>
        <taxon>Bacillota</taxon>
        <taxon>Clostridia</taxon>
        <taxon>Thermoanaerobacterales</taxon>
        <taxon>Thermoanaerobacteraceae</taxon>
        <taxon>Thermoanaerobacter</taxon>
    </lineage>
</organism>
<evidence type="ECO:0000259" key="1">
    <source>
        <dbReference type="Pfam" id="PF01408"/>
    </source>
</evidence>
<dbReference type="EMBL" id="CP009170">
    <property type="protein sequence ID" value="AIS52933.1"/>
    <property type="molecule type" value="Genomic_DNA"/>
</dbReference>
<dbReference type="Proteomes" id="UP000029669">
    <property type="component" value="Chromosome"/>
</dbReference>
<gene>
    <name evidence="2" type="ORF">TKV_c17820</name>
</gene>
<dbReference type="Gene3D" id="3.40.50.720">
    <property type="entry name" value="NAD(P)-binding Rossmann-like Domain"/>
    <property type="match status" value="2"/>
</dbReference>
<dbReference type="HOGENOM" id="CLU_1703395_0_0_9"/>
<accession>A0A097ASZ5</accession>
<protein>
    <submittedName>
        <fullName evidence="2">Oxidoreductase domain-containing protein</fullName>
    </submittedName>
</protein>
<dbReference type="PANTHER" id="PTHR43249:SF1">
    <property type="entry name" value="D-GLUCOSIDE 3-DEHYDROGENASE"/>
    <property type="match status" value="1"/>
</dbReference>
<feature type="domain" description="Gfo/Idh/MocA-like oxidoreductase N-terminal" evidence="1">
    <location>
        <begin position="38"/>
        <end position="144"/>
    </location>
</feature>
<dbReference type="PANTHER" id="PTHR43249">
    <property type="entry name" value="UDP-N-ACETYL-2-AMINO-2-DEOXY-D-GLUCURONATE OXIDASE"/>
    <property type="match status" value="1"/>
</dbReference>